<comment type="catalytic activity">
    <reaction evidence="15">
        <text>prostaglandin H2 = (12S)-hydroxy-(5Z,8E,10E)-heptadecatrienoate + malonaldehyde</text>
        <dbReference type="Rhea" id="RHEA:48644"/>
        <dbReference type="ChEBI" id="CHEBI:57405"/>
        <dbReference type="ChEBI" id="CHEBI:90694"/>
        <dbReference type="ChEBI" id="CHEBI:566274"/>
    </reaction>
    <physiologicalReaction direction="left-to-right" evidence="15">
        <dbReference type="Rhea" id="RHEA:48645"/>
    </physiologicalReaction>
</comment>
<comment type="subcellular location">
    <subcellularLocation>
        <location evidence="18">Endomembrane system</location>
        <topology evidence="18">Single-pass membrane protein</topology>
    </subcellularLocation>
</comment>
<dbReference type="PANTHER" id="PTHR12782:SF5">
    <property type="entry name" value="PROSTAGLANDIN E SYNTHASE 2"/>
    <property type="match status" value="1"/>
</dbReference>
<name>A0A836BV47_9CHLO</name>
<dbReference type="Gene3D" id="3.40.30.10">
    <property type="entry name" value="Glutaredoxin"/>
    <property type="match status" value="1"/>
</dbReference>
<gene>
    <name evidence="20" type="ORF">HYH03_011380</name>
</gene>
<protein>
    <recommendedName>
        <fullName evidence="4">Prostaglandin E synthase 2</fullName>
        <ecNumber evidence="3">5.3.99.3</ecNumber>
    </recommendedName>
    <alternativeName>
        <fullName evidence="17">Microsomal prostaglandin E synthase 2</fullName>
    </alternativeName>
</protein>
<evidence type="ECO:0000256" key="10">
    <source>
        <dbReference type="ARBA" id="ARBA00022989"/>
    </source>
</evidence>
<dbReference type="SFLD" id="SFLDG01182">
    <property type="entry name" value="Prostaglandin_E_synthase_like"/>
    <property type="match status" value="1"/>
</dbReference>
<evidence type="ECO:0000256" key="11">
    <source>
        <dbReference type="ARBA" id="ARBA00023098"/>
    </source>
</evidence>
<evidence type="ECO:0000259" key="19">
    <source>
        <dbReference type="PROSITE" id="PS50404"/>
    </source>
</evidence>
<dbReference type="SFLD" id="SFLDG01203">
    <property type="entry name" value="Prostaglandin_E_synthase_like1"/>
    <property type="match status" value="1"/>
</dbReference>
<dbReference type="CDD" id="cd03197">
    <property type="entry name" value="GST_C_mPGES2"/>
    <property type="match status" value="1"/>
</dbReference>
<dbReference type="Proteomes" id="UP000612055">
    <property type="component" value="Unassembled WGS sequence"/>
</dbReference>
<dbReference type="SUPFAM" id="SSF47616">
    <property type="entry name" value="GST C-terminal domain-like"/>
    <property type="match status" value="1"/>
</dbReference>
<evidence type="ECO:0000256" key="1">
    <source>
        <dbReference type="ARBA" id="ARBA00004702"/>
    </source>
</evidence>
<dbReference type="Pfam" id="PF13417">
    <property type="entry name" value="GST_N_3"/>
    <property type="match status" value="1"/>
</dbReference>
<evidence type="ECO:0000256" key="8">
    <source>
        <dbReference type="ARBA" id="ARBA00022692"/>
    </source>
</evidence>
<keyword evidence="14" id="KW-0413">Isomerase</keyword>
<evidence type="ECO:0000256" key="2">
    <source>
        <dbReference type="ARBA" id="ARBA00007409"/>
    </source>
</evidence>
<dbReference type="GO" id="GO:0005739">
    <property type="term" value="C:mitochondrion"/>
    <property type="evidence" value="ECO:0007669"/>
    <property type="project" value="TreeGrafter"/>
</dbReference>
<dbReference type="InterPro" id="IPR036249">
    <property type="entry name" value="Thioredoxin-like_sf"/>
</dbReference>
<keyword evidence="10" id="KW-1133">Transmembrane helix</keyword>
<comment type="caution">
    <text evidence="20">The sequence shown here is derived from an EMBL/GenBank/DDBJ whole genome shotgun (WGS) entry which is preliminary data.</text>
</comment>
<evidence type="ECO:0000256" key="18">
    <source>
        <dbReference type="ARBA" id="ARBA00037847"/>
    </source>
</evidence>
<reference evidence="20" key="1">
    <citation type="journal article" date="2020" name="bioRxiv">
        <title>Comparative genomics of Chlamydomonas.</title>
        <authorList>
            <person name="Craig R.J."/>
            <person name="Hasan A.R."/>
            <person name="Ness R.W."/>
            <person name="Keightley P.D."/>
        </authorList>
    </citation>
    <scope>NUCLEOTIDE SEQUENCE</scope>
    <source>
        <strain evidence="20">CCAP 11/70</strain>
    </source>
</reference>
<evidence type="ECO:0000256" key="5">
    <source>
        <dbReference type="ARBA" id="ARBA00022501"/>
    </source>
</evidence>
<evidence type="ECO:0000256" key="17">
    <source>
        <dbReference type="ARBA" id="ARBA00031041"/>
    </source>
</evidence>
<keyword evidence="11" id="KW-0443">Lipid metabolism</keyword>
<keyword evidence="12" id="KW-0472">Membrane</keyword>
<dbReference type="SFLD" id="SFLDS00019">
    <property type="entry name" value="Glutathione_Transferase_(cytos"/>
    <property type="match status" value="1"/>
</dbReference>
<dbReference type="InterPro" id="IPR034335">
    <property type="entry name" value="PGES2_C"/>
</dbReference>
<evidence type="ECO:0000256" key="3">
    <source>
        <dbReference type="ARBA" id="ARBA00012203"/>
    </source>
</evidence>
<comment type="catalytic activity">
    <reaction evidence="16">
        <text>prostaglandin H2 = prostaglandin E2</text>
        <dbReference type="Rhea" id="RHEA:12893"/>
        <dbReference type="ChEBI" id="CHEBI:57405"/>
        <dbReference type="ChEBI" id="CHEBI:606564"/>
        <dbReference type="EC" id="5.3.99.3"/>
    </reaction>
    <physiologicalReaction direction="left-to-right" evidence="16">
        <dbReference type="Rhea" id="RHEA:12894"/>
    </physiologicalReaction>
</comment>
<feature type="domain" description="GST N-terminal" evidence="19">
    <location>
        <begin position="82"/>
        <end position="158"/>
    </location>
</feature>
<comment type="pathway">
    <text evidence="1">Lipid metabolism; prostaglandin biosynthesis.</text>
</comment>
<dbReference type="InterPro" id="IPR004045">
    <property type="entry name" value="Glutathione_S-Trfase_N"/>
</dbReference>
<evidence type="ECO:0000256" key="9">
    <source>
        <dbReference type="ARBA" id="ARBA00022832"/>
    </source>
</evidence>
<keyword evidence="7" id="KW-0643">Prostaglandin biosynthesis</keyword>
<dbReference type="InterPro" id="IPR040079">
    <property type="entry name" value="Glutathione_S-Trfase"/>
</dbReference>
<evidence type="ECO:0000313" key="21">
    <source>
        <dbReference type="Proteomes" id="UP000612055"/>
    </source>
</evidence>
<dbReference type="EC" id="5.3.99.3" evidence="3"/>
<keyword evidence="9" id="KW-0276">Fatty acid metabolism</keyword>
<dbReference type="InterPro" id="IPR036282">
    <property type="entry name" value="Glutathione-S-Trfase_C_sf"/>
</dbReference>
<dbReference type="GO" id="GO:0050220">
    <property type="term" value="F:prostaglandin-E synthase activity"/>
    <property type="evidence" value="ECO:0007669"/>
    <property type="project" value="UniProtKB-EC"/>
</dbReference>
<dbReference type="SUPFAM" id="SSF52833">
    <property type="entry name" value="Thioredoxin-like"/>
    <property type="match status" value="1"/>
</dbReference>
<evidence type="ECO:0000256" key="6">
    <source>
        <dbReference type="ARBA" id="ARBA00022516"/>
    </source>
</evidence>
<dbReference type="UniPathway" id="UPA00662"/>
<dbReference type="EMBL" id="JAEHOE010000064">
    <property type="protein sequence ID" value="KAG2490256.1"/>
    <property type="molecule type" value="Genomic_DNA"/>
</dbReference>
<keyword evidence="21" id="KW-1185">Reference proteome</keyword>
<dbReference type="PROSITE" id="PS51354">
    <property type="entry name" value="GLUTAREDOXIN_2"/>
    <property type="match status" value="1"/>
</dbReference>
<dbReference type="AlphaFoldDB" id="A0A836BV47"/>
<dbReference type="InterPro" id="IPR011767">
    <property type="entry name" value="GLR_AS"/>
</dbReference>
<dbReference type="Gene3D" id="1.20.1050.10">
    <property type="match status" value="1"/>
</dbReference>
<evidence type="ECO:0000313" key="20">
    <source>
        <dbReference type="EMBL" id="KAG2490256.1"/>
    </source>
</evidence>
<organism evidence="20 21">
    <name type="scientific">Edaphochlamys debaryana</name>
    <dbReference type="NCBI Taxonomy" id="47281"/>
    <lineage>
        <taxon>Eukaryota</taxon>
        <taxon>Viridiplantae</taxon>
        <taxon>Chlorophyta</taxon>
        <taxon>core chlorophytes</taxon>
        <taxon>Chlorophyceae</taxon>
        <taxon>CS clade</taxon>
        <taxon>Chlamydomonadales</taxon>
        <taxon>Chlamydomonadales incertae sedis</taxon>
        <taxon>Edaphochlamys</taxon>
    </lineage>
</organism>
<comment type="similarity">
    <text evidence="2">Belongs to the GST superfamily.</text>
</comment>
<proteinExistence type="inferred from homology"/>
<dbReference type="GO" id="GO:0012505">
    <property type="term" value="C:endomembrane system"/>
    <property type="evidence" value="ECO:0007669"/>
    <property type="project" value="UniProtKB-SubCell"/>
</dbReference>
<dbReference type="OrthoDB" id="423541at2759"/>
<evidence type="ECO:0000256" key="4">
    <source>
        <dbReference type="ARBA" id="ARBA00019474"/>
    </source>
</evidence>
<dbReference type="InterPro" id="IPR034334">
    <property type="entry name" value="PGES2"/>
</dbReference>
<keyword evidence="8" id="KW-0812">Transmembrane</keyword>
<dbReference type="GO" id="GO:0001516">
    <property type="term" value="P:prostaglandin biosynthetic process"/>
    <property type="evidence" value="ECO:0007669"/>
    <property type="project" value="UniProtKB-UniPathway"/>
</dbReference>
<evidence type="ECO:0000256" key="14">
    <source>
        <dbReference type="ARBA" id="ARBA00023235"/>
    </source>
</evidence>
<evidence type="ECO:0000256" key="16">
    <source>
        <dbReference type="ARBA" id="ARBA00023931"/>
    </source>
</evidence>
<dbReference type="PROSITE" id="PS00195">
    <property type="entry name" value="GLUTAREDOXIN_1"/>
    <property type="match status" value="1"/>
</dbReference>
<dbReference type="PANTHER" id="PTHR12782">
    <property type="entry name" value="MICROSOMAL PROSTAGLANDIN E SYNTHASE-2"/>
    <property type="match status" value="1"/>
</dbReference>
<evidence type="ECO:0000256" key="12">
    <source>
        <dbReference type="ARBA" id="ARBA00023136"/>
    </source>
</evidence>
<accession>A0A836BV47</accession>
<keyword evidence="13" id="KW-0275">Fatty acid biosynthesis</keyword>
<evidence type="ECO:0000256" key="7">
    <source>
        <dbReference type="ARBA" id="ARBA00022585"/>
    </source>
</evidence>
<evidence type="ECO:0000256" key="15">
    <source>
        <dbReference type="ARBA" id="ARBA00023930"/>
    </source>
</evidence>
<keyword evidence="6" id="KW-0444">Lipid biosynthesis</keyword>
<dbReference type="PROSITE" id="PS50404">
    <property type="entry name" value="GST_NTER"/>
    <property type="match status" value="1"/>
</dbReference>
<sequence>MASQRTSAIAQAGAVSQALVGGPLGQQQGNRYTARPAILSAAAAFLGVSALSGVAADAETSAPVQVADDPYARPAAAQPLPSKITLYQYEVCPYCCKVRAMLDYYKLPYTVIEVNPLTKGELKWSTYKKVPVVKLDEEVVVDSSAIMSRLATDVAASRPAPAAAAAPAAPKKPSGGFSFFGSSGCSDESAVKDQGAANFAGPALEEEVKWRKWVDQTFVKVLTANIYRNWDEALETFKYITDQTSWSWGTRELARWSGAVIMWQVGKKMPKKYGIEGDLRLALYAAADDFVENGLRGRTFAGGAEPNLADVALFGVVRAVRQTGAFRDLMAQSKLAPWFQAMEERVGDSARVATVMGSM</sequence>
<keyword evidence="5" id="KW-0644">Prostaglandin metabolism</keyword>
<evidence type="ECO:0000256" key="13">
    <source>
        <dbReference type="ARBA" id="ARBA00023160"/>
    </source>
</evidence>